<dbReference type="InterPro" id="IPR006450">
    <property type="entry name" value="Phage_HK97_gp6-like"/>
</dbReference>
<dbReference type="NCBIfam" id="TIGR01560">
    <property type="entry name" value="put_DNA_pack"/>
    <property type="match status" value="1"/>
</dbReference>
<dbReference type="AlphaFoldDB" id="A0A0G4KAN4"/>
<evidence type="ECO:0000313" key="1">
    <source>
        <dbReference type="EMBL" id="CRF35371.1"/>
    </source>
</evidence>
<name>A0A0G4KAN4_9SPIR</name>
<keyword evidence="2" id="KW-1185">Reference proteome</keyword>
<dbReference type="EMBL" id="CVLB01000003">
    <property type="protein sequence ID" value="CRF35371.1"/>
    <property type="molecule type" value="Genomic_DNA"/>
</dbReference>
<evidence type="ECO:0000313" key="2">
    <source>
        <dbReference type="Proteomes" id="UP000043763"/>
    </source>
</evidence>
<protein>
    <submittedName>
        <fullName evidence="1">DNA packaging protein</fullName>
    </submittedName>
</protein>
<dbReference type="Proteomes" id="UP000043763">
    <property type="component" value="Unassembled WGS sequence"/>
</dbReference>
<dbReference type="CDD" id="cd08054">
    <property type="entry name" value="gp6"/>
    <property type="match status" value="1"/>
</dbReference>
<accession>A0A0G4KAN4</accession>
<sequence>MMTNVVTLTEFKKFLNLEGIDYDDDILQLALDSAISYCNKVNETEYKRIDCPPEVKYAILGLATHYFESKTGEASQSEKVALEGVHRLLAIAREKFTL</sequence>
<dbReference type="Pfam" id="PF05135">
    <property type="entry name" value="Phage_connect_1"/>
    <property type="match status" value="1"/>
</dbReference>
<dbReference type="InterPro" id="IPR021146">
    <property type="entry name" value="Phage_gp6-like_head-tail"/>
</dbReference>
<reference evidence="2" key="1">
    <citation type="submission" date="2015-04" db="EMBL/GenBank/DDBJ databases">
        <authorList>
            <person name="Mushtaq Mamoona"/>
        </authorList>
    </citation>
    <scope>NUCLEOTIDE SEQUENCE [LARGE SCALE GENOMIC DNA]</scope>
    <source>
        <strain evidence="2">AN4859/03</strain>
    </source>
</reference>
<organism evidence="1 2">
    <name type="scientific">Brachyspira suanatina</name>
    <dbReference type="NCBI Taxonomy" id="381802"/>
    <lineage>
        <taxon>Bacteria</taxon>
        <taxon>Pseudomonadati</taxon>
        <taxon>Spirochaetota</taxon>
        <taxon>Spirochaetia</taxon>
        <taxon>Brachyspirales</taxon>
        <taxon>Brachyspiraceae</taxon>
        <taxon>Brachyspira</taxon>
    </lineage>
</organism>
<dbReference type="Gene3D" id="1.10.3230.30">
    <property type="entry name" value="Phage gp6-like head-tail connector protein"/>
    <property type="match status" value="1"/>
</dbReference>
<gene>
    <name evidence="1" type="ORF">BRSU_2613</name>
</gene>
<proteinExistence type="predicted"/>